<dbReference type="InterPro" id="IPR022919">
    <property type="entry name" value="Pept_M48_protease_HtpX"/>
</dbReference>
<comment type="similarity">
    <text evidence="2 12">Belongs to the peptidase M48B family.</text>
</comment>
<dbReference type="GO" id="GO:0005886">
    <property type="term" value="C:plasma membrane"/>
    <property type="evidence" value="ECO:0007669"/>
    <property type="project" value="UniProtKB-SubCell"/>
</dbReference>
<dbReference type="PANTHER" id="PTHR43221:SF1">
    <property type="entry name" value="PROTEASE HTPX"/>
    <property type="match status" value="1"/>
</dbReference>
<feature type="domain" description="Peptidase M48" evidence="13">
    <location>
        <begin position="81"/>
        <end position="296"/>
    </location>
</feature>
<dbReference type="Proteomes" id="UP000176850">
    <property type="component" value="Unassembled WGS sequence"/>
</dbReference>
<dbReference type="Pfam" id="PF01435">
    <property type="entry name" value="Peptidase_M48"/>
    <property type="match status" value="1"/>
</dbReference>
<keyword evidence="10 12" id="KW-0482">Metalloprotease</keyword>
<feature type="transmembrane region" description="Helical" evidence="12">
    <location>
        <begin position="39"/>
        <end position="60"/>
    </location>
</feature>
<gene>
    <name evidence="12" type="primary">htpX</name>
    <name evidence="14" type="ORF">A2799_04545</name>
</gene>
<dbReference type="GO" id="GO:0006508">
    <property type="term" value="P:proteolysis"/>
    <property type="evidence" value="ECO:0007669"/>
    <property type="project" value="UniProtKB-KW"/>
</dbReference>
<evidence type="ECO:0000256" key="3">
    <source>
        <dbReference type="ARBA" id="ARBA00022475"/>
    </source>
</evidence>
<evidence type="ECO:0000256" key="9">
    <source>
        <dbReference type="ARBA" id="ARBA00022989"/>
    </source>
</evidence>
<dbReference type="AlphaFoldDB" id="A0A1F7GFN0"/>
<evidence type="ECO:0000256" key="1">
    <source>
        <dbReference type="ARBA" id="ARBA00004651"/>
    </source>
</evidence>
<evidence type="ECO:0000256" key="10">
    <source>
        <dbReference type="ARBA" id="ARBA00023049"/>
    </source>
</evidence>
<evidence type="ECO:0000256" key="5">
    <source>
        <dbReference type="ARBA" id="ARBA00022692"/>
    </source>
</evidence>
<evidence type="ECO:0000313" key="14">
    <source>
        <dbReference type="EMBL" id="OGK17684.1"/>
    </source>
</evidence>
<keyword evidence="6 12" id="KW-0479">Metal-binding</keyword>
<keyword evidence="3 12" id="KW-1003">Cell membrane</keyword>
<evidence type="ECO:0000256" key="2">
    <source>
        <dbReference type="ARBA" id="ARBA00009779"/>
    </source>
</evidence>
<keyword evidence="11 12" id="KW-0472">Membrane</keyword>
<evidence type="ECO:0000256" key="12">
    <source>
        <dbReference type="HAMAP-Rule" id="MF_00188"/>
    </source>
</evidence>
<feature type="transmembrane region" description="Helical" evidence="12">
    <location>
        <begin position="193"/>
        <end position="213"/>
    </location>
</feature>
<dbReference type="EC" id="3.4.24.-" evidence="12"/>
<feature type="binding site" evidence="12">
    <location>
        <position position="147"/>
    </location>
    <ligand>
        <name>Zn(2+)</name>
        <dbReference type="ChEBI" id="CHEBI:29105"/>
        <note>catalytic</note>
    </ligand>
</feature>
<evidence type="ECO:0000256" key="6">
    <source>
        <dbReference type="ARBA" id="ARBA00022723"/>
    </source>
</evidence>
<name>A0A1F7GFN0_9BACT</name>
<evidence type="ECO:0000313" key="15">
    <source>
        <dbReference type="Proteomes" id="UP000176850"/>
    </source>
</evidence>
<comment type="caution">
    <text evidence="14">The sequence shown here is derived from an EMBL/GenBank/DDBJ whole genome shotgun (WGS) entry which is preliminary data.</text>
</comment>
<feature type="binding site" evidence="12">
    <location>
        <position position="143"/>
    </location>
    <ligand>
        <name>Zn(2+)</name>
        <dbReference type="ChEBI" id="CHEBI:29105"/>
        <note>catalytic</note>
    </ligand>
</feature>
<dbReference type="InterPro" id="IPR001915">
    <property type="entry name" value="Peptidase_M48"/>
</dbReference>
<keyword evidence="5 12" id="KW-0812">Transmembrane</keyword>
<feature type="transmembrane region" description="Helical" evidence="12">
    <location>
        <begin position="12"/>
        <end position="33"/>
    </location>
</feature>
<feature type="active site" evidence="12">
    <location>
        <position position="144"/>
    </location>
</feature>
<keyword evidence="9 12" id="KW-1133">Transmembrane helix</keyword>
<feature type="transmembrane region" description="Helical" evidence="12">
    <location>
        <begin position="155"/>
        <end position="173"/>
    </location>
</feature>
<feature type="binding site" evidence="12">
    <location>
        <position position="218"/>
    </location>
    <ligand>
        <name>Zn(2+)</name>
        <dbReference type="ChEBI" id="CHEBI:29105"/>
        <note>catalytic</note>
    </ligand>
</feature>
<dbReference type="Gene3D" id="3.30.2010.10">
    <property type="entry name" value="Metalloproteases ('zincins'), catalytic domain"/>
    <property type="match status" value="1"/>
</dbReference>
<dbReference type="EMBL" id="MFZH01000039">
    <property type="protein sequence ID" value="OGK17684.1"/>
    <property type="molecule type" value="Genomic_DNA"/>
</dbReference>
<keyword evidence="4 12" id="KW-0645">Protease</keyword>
<keyword evidence="8 12" id="KW-0862">Zinc</keyword>
<keyword evidence="7 12" id="KW-0378">Hydrolase</keyword>
<dbReference type="HAMAP" id="MF_00188">
    <property type="entry name" value="Pept_M48_protease_HtpX"/>
    <property type="match status" value="1"/>
</dbReference>
<evidence type="ECO:0000256" key="4">
    <source>
        <dbReference type="ARBA" id="ARBA00022670"/>
    </source>
</evidence>
<dbReference type="GO" id="GO:0004222">
    <property type="term" value="F:metalloendopeptidase activity"/>
    <property type="evidence" value="ECO:0007669"/>
    <property type="project" value="UniProtKB-UniRule"/>
</dbReference>
<evidence type="ECO:0000256" key="7">
    <source>
        <dbReference type="ARBA" id="ARBA00022801"/>
    </source>
</evidence>
<evidence type="ECO:0000259" key="13">
    <source>
        <dbReference type="Pfam" id="PF01435"/>
    </source>
</evidence>
<evidence type="ECO:0000256" key="8">
    <source>
        <dbReference type="ARBA" id="ARBA00022833"/>
    </source>
</evidence>
<dbReference type="CDD" id="cd07340">
    <property type="entry name" value="M48B_Htpx_like"/>
    <property type="match status" value="1"/>
</dbReference>
<dbReference type="GO" id="GO:0008270">
    <property type="term" value="F:zinc ion binding"/>
    <property type="evidence" value="ECO:0007669"/>
    <property type="project" value="UniProtKB-UniRule"/>
</dbReference>
<sequence length="297" mass="33146">MTIHNQISSNKVRTYFIMFFFIAFISFFFYLIGKYFGDSQFYFVFGILFSIMMSFGSYFYSDKIVLAMSGAKPADKKDFFDLYTVTENMAIADGLPMPKVYVIEDPAMNAFATGRDPQHAVVCATTGILEKLNRAELEGVIAHELSHVKNFDIRLMGIVTVLVGTVAFVADWITRSLLWGGDDDNTGGKLGMIFFILFLFITPLIATLIQLAVSRRREYLADASGALLNRNPDALASALEKISGDTLILKTASNATAHLFIENPFKKDKGSKAKSFLAGLFSTHPPVEERIKLLREM</sequence>
<reference evidence="14 15" key="1">
    <citation type="journal article" date="2016" name="Nat. Commun.">
        <title>Thousands of microbial genomes shed light on interconnected biogeochemical processes in an aquifer system.</title>
        <authorList>
            <person name="Anantharaman K."/>
            <person name="Brown C.T."/>
            <person name="Hug L.A."/>
            <person name="Sharon I."/>
            <person name="Castelle C.J."/>
            <person name="Probst A.J."/>
            <person name="Thomas B.C."/>
            <person name="Singh A."/>
            <person name="Wilkins M.J."/>
            <person name="Karaoz U."/>
            <person name="Brodie E.L."/>
            <person name="Williams K.H."/>
            <person name="Hubbard S.S."/>
            <person name="Banfield J.F."/>
        </authorList>
    </citation>
    <scope>NUCLEOTIDE SEQUENCE [LARGE SCALE GENOMIC DNA]</scope>
</reference>
<organism evidence="14 15">
    <name type="scientific">Candidatus Roizmanbacteria bacterium RIFCSPHIGHO2_01_FULL_39_24</name>
    <dbReference type="NCBI Taxonomy" id="1802032"/>
    <lineage>
        <taxon>Bacteria</taxon>
        <taxon>Candidatus Roizmaniibacteriota</taxon>
    </lineage>
</organism>
<proteinExistence type="inferred from homology"/>
<protein>
    <recommendedName>
        <fullName evidence="12">Protease HtpX homolog</fullName>
        <ecNumber evidence="12">3.4.24.-</ecNumber>
    </recommendedName>
</protein>
<comment type="subcellular location">
    <subcellularLocation>
        <location evidence="1 12">Cell membrane</location>
        <topology evidence="1 12">Multi-pass membrane protein</topology>
    </subcellularLocation>
</comment>
<evidence type="ECO:0000256" key="11">
    <source>
        <dbReference type="ARBA" id="ARBA00023136"/>
    </source>
</evidence>
<accession>A0A1F7GFN0</accession>
<dbReference type="PANTHER" id="PTHR43221">
    <property type="entry name" value="PROTEASE HTPX"/>
    <property type="match status" value="1"/>
</dbReference>
<dbReference type="InterPro" id="IPR050083">
    <property type="entry name" value="HtpX_protease"/>
</dbReference>
<comment type="cofactor">
    <cofactor evidence="12">
        <name>Zn(2+)</name>
        <dbReference type="ChEBI" id="CHEBI:29105"/>
    </cofactor>
    <text evidence="12">Binds 1 zinc ion per subunit.</text>
</comment>